<dbReference type="Pfam" id="PF13489">
    <property type="entry name" value="Methyltransf_23"/>
    <property type="match status" value="1"/>
</dbReference>
<protein>
    <submittedName>
        <fullName evidence="2">Class I SAM-dependent methyltransferase</fullName>
    </submittedName>
</protein>
<dbReference type="GO" id="GO:0008168">
    <property type="term" value="F:methyltransferase activity"/>
    <property type="evidence" value="ECO:0007669"/>
    <property type="project" value="UniProtKB-KW"/>
</dbReference>
<dbReference type="AlphaFoldDB" id="A0A7Y6DZ69"/>
<dbReference type="Gene3D" id="3.40.50.150">
    <property type="entry name" value="Vaccinia Virus protein VP39"/>
    <property type="match status" value="1"/>
</dbReference>
<organism evidence="2 3">
    <name type="scientific">Cellulomonas humilata</name>
    <dbReference type="NCBI Taxonomy" id="144055"/>
    <lineage>
        <taxon>Bacteria</taxon>
        <taxon>Bacillati</taxon>
        <taxon>Actinomycetota</taxon>
        <taxon>Actinomycetes</taxon>
        <taxon>Micrococcales</taxon>
        <taxon>Cellulomonadaceae</taxon>
        <taxon>Cellulomonas</taxon>
    </lineage>
</organism>
<evidence type="ECO:0000313" key="3">
    <source>
        <dbReference type="Proteomes" id="UP000565724"/>
    </source>
</evidence>
<keyword evidence="1 2" id="KW-0808">Transferase</keyword>
<evidence type="ECO:0000256" key="1">
    <source>
        <dbReference type="ARBA" id="ARBA00022679"/>
    </source>
</evidence>
<dbReference type="GO" id="GO:0032259">
    <property type="term" value="P:methylation"/>
    <property type="evidence" value="ECO:0007669"/>
    <property type="project" value="UniProtKB-KW"/>
</dbReference>
<sequence length="211" mass="22573">MASMTEHTHGEHYWDEHYATVDPSWGTRPNAALVDVLGALAPTPGRAVDLGCGHGGDALWLASLGWHVTAVDAAAIALGRVAQEAADSGLSSQVTVEQHDLRESMPTGPFDLVTATYLHGPEEFPRAAVLHRAAQLVAPGGLFVVIEHASSAPWFWDQHWVFPTPAESLASFDLDDAWTIERLDAPRRTATGPDGQTAEVSDNVIAVRRAA</sequence>
<dbReference type="EMBL" id="JABMCI010000070">
    <property type="protein sequence ID" value="NUU19150.1"/>
    <property type="molecule type" value="Genomic_DNA"/>
</dbReference>
<name>A0A7Y6DZ69_9CELL</name>
<keyword evidence="2" id="KW-0489">Methyltransferase</keyword>
<dbReference type="Proteomes" id="UP000565724">
    <property type="component" value="Unassembled WGS sequence"/>
</dbReference>
<proteinExistence type="predicted"/>
<dbReference type="PANTHER" id="PTHR43861">
    <property type="entry name" value="TRANS-ACONITATE 2-METHYLTRANSFERASE-RELATED"/>
    <property type="match status" value="1"/>
</dbReference>
<dbReference type="CDD" id="cd02440">
    <property type="entry name" value="AdoMet_MTases"/>
    <property type="match status" value="1"/>
</dbReference>
<dbReference type="PANTHER" id="PTHR43861:SF3">
    <property type="entry name" value="PUTATIVE (AFU_ORTHOLOGUE AFUA_2G14390)-RELATED"/>
    <property type="match status" value="1"/>
</dbReference>
<comment type="caution">
    <text evidence="2">The sequence shown here is derived from an EMBL/GenBank/DDBJ whole genome shotgun (WGS) entry which is preliminary data.</text>
</comment>
<evidence type="ECO:0000313" key="2">
    <source>
        <dbReference type="EMBL" id="NUU19150.1"/>
    </source>
</evidence>
<gene>
    <name evidence="2" type="ORF">HP550_18025</name>
</gene>
<dbReference type="SUPFAM" id="SSF53335">
    <property type="entry name" value="S-adenosyl-L-methionine-dependent methyltransferases"/>
    <property type="match status" value="1"/>
</dbReference>
<reference evidence="2 3" key="1">
    <citation type="submission" date="2020-05" db="EMBL/GenBank/DDBJ databases">
        <title>Genome Sequencing of Type Strains.</title>
        <authorList>
            <person name="Lemaire J.F."/>
            <person name="Inderbitzin P."/>
            <person name="Gregorio O.A."/>
            <person name="Collins S.B."/>
            <person name="Wespe N."/>
            <person name="Knight-Connoni V."/>
        </authorList>
    </citation>
    <scope>NUCLEOTIDE SEQUENCE [LARGE SCALE GENOMIC DNA]</scope>
    <source>
        <strain evidence="2 3">ATCC 25174</strain>
    </source>
</reference>
<accession>A0A7Y6DZ69</accession>
<keyword evidence="3" id="KW-1185">Reference proteome</keyword>
<dbReference type="InterPro" id="IPR029063">
    <property type="entry name" value="SAM-dependent_MTases_sf"/>
</dbReference>